<dbReference type="AlphaFoldDB" id="A0A392Q4Y9"/>
<evidence type="ECO:0000313" key="1">
    <source>
        <dbReference type="EMBL" id="MCI19178.1"/>
    </source>
</evidence>
<reference evidence="1 2" key="1">
    <citation type="journal article" date="2018" name="Front. Plant Sci.">
        <title>Red Clover (Trifolium pratense) and Zigzag Clover (T. medium) - A Picture of Genomic Similarities and Differences.</title>
        <authorList>
            <person name="Dluhosova J."/>
            <person name="Istvanek J."/>
            <person name="Nedelnik J."/>
            <person name="Repkova J."/>
        </authorList>
    </citation>
    <scope>NUCLEOTIDE SEQUENCE [LARGE SCALE GENOMIC DNA]</scope>
    <source>
        <strain evidence="2">cv. 10/8</strain>
        <tissue evidence="1">Leaf</tissue>
    </source>
</reference>
<dbReference type="EMBL" id="LXQA010113566">
    <property type="protein sequence ID" value="MCI19178.1"/>
    <property type="molecule type" value="Genomic_DNA"/>
</dbReference>
<protein>
    <submittedName>
        <fullName evidence="1">Uncharacterized protein</fullName>
    </submittedName>
</protein>
<dbReference type="Proteomes" id="UP000265520">
    <property type="component" value="Unassembled WGS sequence"/>
</dbReference>
<sequence>SLVRDAERNSLYKKFFLESFTSYVRGVEISYTPEVIDAVFAFREEEHCSVVQRCKRRYTDEQYAMILRELALPGKD</sequence>
<organism evidence="1 2">
    <name type="scientific">Trifolium medium</name>
    <dbReference type="NCBI Taxonomy" id="97028"/>
    <lineage>
        <taxon>Eukaryota</taxon>
        <taxon>Viridiplantae</taxon>
        <taxon>Streptophyta</taxon>
        <taxon>Embryophyta</taxon>
        <taxon>Tracheophyta</taxon>
        <taxon>Spermatophyta</taxon>
        <taxon>Magnoliopsida</taxon>
        <taxon>eudicotyledons</taxon>
        <taxon>Gunneridae</taxon>
        <taxon>Pentapetalae</taxon>
        <taxon>rosids</taxon>
        <taxon>fabids</taxon>
        <taxon>Fabales</taxon>
        <taxon>Fabaceae</taxon>
        <taxon>Papilionoideae</taxon>
        <taxon>50 kb inversion clade</taxon>
        <taxon>NPAAA clade</taxon>
        <taxon>Hologalegina</taxon>
        <taxon>IRL clade</taxon>
        <taxon>Trifolieae</taxon>
        <taxon>Trifolium</taxon>
    </lineage>
</organism>
<proteinExistence type="predicted"/>
<name>A0A392Q4Y9_9FABA</name>
<feature type="non-terminal residue" evidence="1">
    <location>
        <position position="1"/>
    </location>
</feature>
<comment type="caution">
    <text evidence="1">The sequence shown here is derived from an EMBL/GenBank/DDBJ whole genome shotgun (WGS) entry which is preliminary data.</text>
</comment>
<evidence type="ECO:0000313" key="2">
    <source>
        <dbReference type="Proteomes" id="UP000265520"/>
    </source>
</evidence>
<keyword evidence="2" id="KW-1185">Reference proteome</keyword>
<accession>A0A392Q4Y9</accession>